<dbReference type="InterPro" id="IPR039430">
    <property type="entry name" value="Thymidylate_kin-like_dom"/>
</dbReference>
<evidence type="ECO:0000256" key="4">
    <source>
        <dbReference type="ARBA" id="ARBA00022741"/>
    </source>
</evidence>
<dbReference type="InterPro" id="IPR018094">
    <property type="entry name" value="Thymidylate_kinase"/>
</dbReference>
<dbReference type="SUPFAM" id="SSF52540">
    <property type="entry name" value="P-loop containing nucleoside triphosphate hydrolases"/>
    <property type="match status" value="1"/>
</dbReference>
<comment type="catalytic activity">
    <reaction evidence="7">
        <text>dTMP + ATP = dTDP + ADP</text>
        <dbReference type="Rhea" id="RHEA:13517"/>
        <dbReference type="ChEBI" id="CHEBI:30616"/>
        <dbReference type="ChEBI" id="CHEBI:58369"/>
        <dbReference type="ChEBI" id="CHEBI:63528"/>
        <dbReference type="ChEBI" id="CHEBI:456216"/>
        <dbReference type="EC" id="2.7.4.9"/>
    </reaction>
</comment>
<comment type="similarity">
    <text evidence="1 7">Belongs to the thymidylate kinase family.</text>
</comment>
<keyword evidence="5 7" id="KW-0418">Kinase</keyword>
<evidence type="ECO:0000259" key="8">
    <source>
        <dbReference type="Pfam" id="PF02223"/>
    </source>
</evidence>
<protein>
    <recommendedName>
        <fullName evidence="7">Probable thymidylate kinase</fullName>
        <ecNumber evidence="7">2.7.4.9</ecNumber>
    </recommendedName>
    <alternativeName>
        <fullName evidence="7">dTMP kinase</fullName>
    </alternativeName>
</protein>
<dbReference type="GO" id="GO:0006233">
    <property type="term" value="P:dTDP biosynthetic process"/>
    <property type="evidence" value="ECO:0007669"/>
    <property type="project" value="InterPro"/>
</dbReference>
<dbReference type="GO" id="GO:0006235">
    <property type="term" value="P:dTTP biosynthetic process"/>
    <property type="evidence" value="ECO:0007669"/>
    <property type="project" value="UniProtKB-UniRule"/>
</dbReference>
<sequence>MVLPFATSFFSALIDSTLPFIETLMSLLSKPGMSTVTIRLSFSSCKSIGGNTNSKNSLDLSSTSLKNSLATCFTRPIFLIDFFYVINFDRFLILRQSYSVLIIAIEGLDQAGKKTQTEMLVKALRRIKIKTAVFSFPDYSTIIGKEIKNHLSGKRNFPPEIIHYLYAANRLEKLEEIQKASSKNSVLVMNRYYHSNLVYGIANGLKEKWLQKLEEGLPKADLVIVLDASQDDSFSRKKSKRDRFEKNKNFSKKISRIYRRLAKKHRWKMVSSDTKQNTHKEIMKIISKKIGS</sequence>
<comment type="caution">
    <text evidence="7">Lacks conserved residue(s) required for the propagation of feature annotation.</text>
</comment>
<dbReference type="Gene3D" id="3.40.50.300">
    <property type="entry name" value="P-loop containing nucleotide triphosphate hydrolases"/>
    <property type="match status" value="1"/>
</dbReference>
<evidence type="ECO:0000256" key="1">
    <source>
        <dbReference type="ARBA" id="ARBA00009776"/>
    </source>
</evidence>
<evidence type="ECO:0000313" key="9">
    <source>
        <dbReference type="EMBL" id="ABZ07049.1"/>
    </source>
</evidence>
<dbReference type="GO" id="GO:0004798">
    <property type="term" value="F:dTMP kinase activity"/>
    <property type="evidence" value="ECO:0007669"/>
    <property type="project" value="UniProtKB-UniRule"/>
</dbReference>
<evidence type="ECO:0000256" key="3">
    <source>
        <dbReference type="ARBA" id="ARBA00022727"/>
    </source>
</evidence>
<dbReference type="EMBL" id="EU016591">
    <property type="protein sequence ID" value="ABZ07049.1"/>
    <property type="molecule type" value="Genomic_DNA"/>
</dbReference>
<keyword evidence="4 7" id="KW-0547">Nucleotide-binding</keyword>
<dbReference type="CDD" id="cd01672">
    <property type="entry name" value="TMPK"/>
    <property type="match status" value="1"/>
</dbReference>
<dbReference type="GO" id="GO:0005737">
    <property type="term" value="C:cytoplasm"/>
    <property type="evidence" value="ECO:0007669"/>
    <property type="project" value="TreeGrafter"/>
</dbReference>
<dbReference type="AlphaFoldDB" id="B3T390"/>
<dbReference type="PANTHER" id="PTHR10344">
    <property type="entry name" value="THYMIDYLATE KINASE"/>
    <property type="match status" value="1"/>
</dbReference>
<dbReference type="GO" id="GO:0006227">
    <property type="term" value="P:dUDP biosynthetic process"/>
    <property type="evidence" value="ECO:0007669"/>
    <property type="project" value="TreeGrafter"/>
</dbReference>
<accession>B3T390</accession>
<keyword evidence="2 7" id="KW-0808">Transferase</keyword>
<evidence type="ECO:0000256" key="2">
    <source>
        <dbReference type="ARBA" id="ARBA00022679"/>
    </source>
</evidence>
<dbReference type="HAMAP" id="MF_00165">
    <property type="entry name" value="Thymidylate_kinase"/>
    <property type="match status" value="1"/>
</dbReference>
<keyword evidence="3 7" id="KW-0545">Nucleotide biosynthesis</keyword>
<reference evidence="9" key="1">
    <citation type="journal article" date="2008" name="ISME J.">
        <title>Genomic patterns of recombination, clonal divergence and environment in marine microbial populations.</title>
        <authorList>
            <person name="Konstantinidis K.T."/>
            <person name="Delong E.F."/>
        </authorList>
    </citation>
    <scope>NUCLEOTIDE SEQUENCE</scope>
</reference>
<feature type="domain" description="Thymidylate kinase-like" evidence="8">
    <location>
        <begin position="105"/>
        <end position="282"/>
    </location>
</feature>
<evidence type="ECO:0000256" key="5">
    <source>
        <dbReference type="ARBA" id="ARBA00022777"/>
    </source>
</evidence>
<dbReference type="PANTHER" id="PTHR10344:SF1">
    <property type="entry name" value="THYMIDYLATE KINASE"/>
    <property type="match status" value="1"/>
</dbReference>
<proteinExistence type="inferred from homology"/>
<dbReference type="GO" id="GO:0005524">
    <property type="term" value="F:ATP binding"/>
    <property type="evidence" value="ECO:0007669"/>
    <property type="project" value="UniProtKB-UniRule"/>
</dbReference>
<evidence type="ECO:0000256" key="6">
    <source>
        <dbReference type="ARBA" id="ARBA00022840"/>
    </source>
</evidence>
<gene>
    <name evidence="7" type="primary">tmk</name>
    <name evidence="9" type="ORF">ALOHA_HF4000ANIW97J3ctg1g23</name>
</gene>
<keyword evidence="6 7" id="KW-0067">ATP-binding</keyword>
<name>B3T390_9ARCH</name>
<dbReference type="NCBIfam" id="TIGR00041">
    <property type="entry name" value="DTMP_kinase"/>
    <property type="match status" value="1"/>
</dbReference>
<evidence type="ECO:0000256" key="7">
    <source>
        <dbReference type="HAMAP-Rule" id="MF_00165"/>
    </source>
</evidence>
<dbReference type="Pfam" id="PF02223">
    <property type="entry name" value="Thymidylate_kin"/>
    <property type="match status" value="1"/>
</dbReference>
<organism evidence="9">
    <name type="scientific">uncultured marine crenarchaeote HF4000_ANIW97J3</name>
    <dbReference type="NCBI Taxonomy" id="455567"/>
    <lineage>
        <taxon>Archaea</taxon>
        <taxon>Nitrososphaerota</taxon>
        <taxon>Nitrososphaeria</taxon>
        <taxon>Nitrosopumilales</taxon>
        <taxon>environmental samples</taxon>
    </lineage>
</organism>
<dbReference type="EC" id="2.7.4.9" evidence="7"/>
<dbReference type="InterPro" id="IPR027417">
    <property type="entry name" value="P-loop_NTPase"/>
</dbReference>